<proteinExistence type="predicted"/>
<gene>
    <name evidence="1" type="ORF">SG35_000865</name>
</gene>
<keyword evidence="2" id="KW-1185">Reference proteome</keyword>
<dbReference type="RefSeq" id="WP_044835299.1">
    <property type="nucleotide sequence ID" value="NZ_CP059735.1"/>
</dbReference>
<name>A0AAE9YQ79_9GAMM</name>
<dbReference type="EMBL" id="CP059735">
    <property type="protein sequence ID" value="WDD99274.1"/>
    <property type="molecule type" value="Genomic_DNA"/>
</dbReference>
<evidence type="ECO:0000313" key="2">
    <source>
        <dbReference type="Proteomes" id="UP000032568"/>
    </source>
</evidence>
<dbReference type="KEGG" id="tact:SG35_000865"/>
<dbReference type="InterPro" id="IPR014985">
    <property type="entry name" value="WbqC"/>
</dbReference>
<sequence>MKVAIMQPYFFPYLGYFQLIKAVDCFVIFDDVNYIKRGWINKNRIWQHGQITNITLPVQKASQNRKINQHQRTTEQQPLDKIKKQIRLSYSKAPFFHDLYPLLKRLLDYDENNLARYLGYGLQQMSGYLALDTRFVYASELSQHQVQNSAEQRIINITRELGGSEYFNLPGGKALYREENFNDAGIKLNFVFPDFTRQNPLLQSGERSGLSIIDVLMYTKNI</sequence>
<dbReference type="Pfam" id="PF08889">
    <property type="entry name" value="WbqC"/>
    <property type="match status" value="1"/>
</dbReference>
<protein>
    <submittedName>
        <fullName evidence="1">WbqC family protein</fullName>
    </submittedName>
</protein>
<reference evidence="1 2" key="2">
    <citation type="journal article" date="2022" name="Mar. Drugs">
        <title>Bioassay-Guided Fractionation Leads to the Detection of Cholic Acid Generated by the Rare Thalassomonas sp.</title>
        <authorList>
            <person name="Pheiffer F."/>
            <person name="Schneider Y.K."/>
            <person name="Hansen E.H."/>
            <person name="Andersen J.H."/>
            <person name="Isaksson J."/>
            <person name="Busche T."/>
            <person name="R C."/>
            <person name="Kalinowski J."/>
            <person name="Zyl L.V."/>
            <person name="Trindade M."/>
        </authorList>
    </citation>
    <scope>NUCLEOTIDE SEQUENCE [LARGE SCALE GENOMIC DNA]</scope>
    <source>
        <strain evidence="1 2">A5K-106</strain>
    </source>
</reference>
<accession>A0AAE9YQ79</accession>
<organism evidence="1 2">
    <name type="scientific">Thalassomonas actiniarum</name>
    <dbReference type="NCBI Taxonomy" id="485447"/>
    <lineage>
        <taxon>Bacteria</taxon>
        <taxon>Pseudomonadati</taxon>
        <taxon>Pseudomonadota</taxon>
        <taxon>Gammaproteobacteria</taxon>
        <taxon>Alteromonadales</taxon>
        <taxon>Colwelliaceae</taxon>
        <taxon>Thalassomonas</taxon>
    </lineage>
</organism>
<evidence type="ECO:0000313" key="1">
    <source>
        <dbReference type="EMBL" id="WDD99274.1"/>
    </source>
</evidence>
<reference evidence="1 2" key="1">
    <citation type="journal article" date="2015" name="Genome Announc.">
        <title>Draft Genome Sequences of Marine Isolates of Thalassomonas viridans and Thalassomonas actiniarum.</title>
        <authorList>
            <person name="Olonade I."/>
            <person name="van Zyl L.J."/>
            <person name="Trindade M."/>
        </authorList>
    </citation>
    <scope>NUCLEOTIDE SEQUENCE [LARGE SCALE GENOMIC DNA]</scope>
    <source>
        <strain evidence="1 2">A5K-106</strain>
    </source>
</reference>
<dbReference type="Proteomes" id="UP000032568">
    <property type="component" value="Chromosome"/>
</dbReference>
<dbReference type="AlphaFoldDB" id="A0AAE9YQ79"/>